<keyword evidence="1" id="KW-1133">Transmembrane helix</keyword>
<accession>A0A059CU46</accession>
<dbReference type="Pfam" id="PF13962">
    <property type="entry name" value="PGG"/>
    <property type="match status" value="1"/>
</dbReference>
<keyword evidence="1" id="KW-0472">Membrane</keyword>
<gene>
    <name evidence="3" type="ORF">EUGRSUZ_C03336</name>
</gene>
<feature type="domain" description="PGG" evidence="2">
    <location>
        <begin position="158"/>
        <end position="271"/>
    </location>
</feature>
<dbReference type="AlphaFoldDB" id="A0A059CU46"/>
<evidence type="ECO:0000256" key="1">
    <source>
        <dbReference type="SAM" id="Phobius"/>
    </source>
</evidence>
<dbReference type="InParanoid" id="A0A059CU46"/>
<feature type="transmembrane region" description="Helical" evidence="1">
    <location>
        <begin position="279"/>
        <end position="298"/>
    </location>
</feature>
<dbReference type="InterPro" id="IPR026961">
    <property type="entry name" value="PGG_dom"/>
</dbReference>
<sequence>MRPYTTVGFVDNALNRDTAKGISEIVKLCIQFFPELIRIRPHRRSLPAHAVRHRQARTLGLFLQLSSTAELSLVRGPTAEDCKDIMVEAASYFPNYDTVTKGAGATFQMQRELQWYNAVESWVSPLWRNASMIDTEVMNVTYWNGFVENHKELLEKGEKWVKNTGNSCMLVSTLIATVLFAAAFTVPGGNDDKTGVPLLLGEDSFLVFAISDVLGLFSSVTAILLFLAILTSRYELQDFLKALPKKIITGLCFLFLSLAFMLVAFAASLTLVLKERVEWVVIPITLLASLPVVLFAILQLPLLYQMVKSTYGPNIFRPEGIWDGVNYTE</sequence>
<organism evidence="3">
    <name type="scientific">Eucalyptus grandis</name>
    <name type="common">Flooded gum</name>
    <dbReference type="NCBI Taxonomy" id="71139"/>
    <lineage>
        <taxon>Eukaryota</taxon>
        <taxon>Viridiplantae</taxon>
        <taxon>Streptophyta</taxon>
        <taxon>Embryophyta</taxon>
        <taxon>Tracheophyta</taxon>
        <taxon>Spermatophyta</taxon>
        <taxon>Magnoliopsida</taxon>
        <taxon>eudicotyledons</taxon>
        <taxon>Gunneridae</taxon>
        <taxon>Pentapetalae</taxon>
        <taxon>rosids</taxon>
        <taxon>malvids</taxon>
        <taxon>Myrtales</taxon>
        <taxon>Myrtaceae</taxon>
        <taxon>Myrtoideae</taxon>
        <taxon>Eucalypteae</taxon>
        <taxon>Eucalyptus</taxon>
    </lineage>
</organism>
<feature type="transmembrane region" description="Helical" evidence="1">
    <location>
        <begin position="251"/>
        <end position="273"/>
    </location>
</feature>
<protein>
    <recommendedName>
        <fullName evidence="2">PGG domain-containing protein</fullName>
    </recommendedName>
</protein>
<evidence type="ECO:0000313" key="3">
    <source>
        <dbReference type="EMBL" id="KCW81973.1"/>
    </source>
</evidence>
<dbReference type="PANTHER" id="PTHR24177">
    <property type="entry name" value="CASKIN"/>
    <property type="match status" value="1"/>
</dbReference>
<dbReference type="Gramene" id="KCW81973">
    <property type="protein sequence ID" value="KCW81973"/>
    <property type="gene ID" value="EUGRSUZ_C03336"/>
</dbReference>
<reference evidence="3" key="1">
    <citation type="submission" date="2013-07" db="EMBL/GenBank/DDBJ databases">
        <title>The genome of Eucalyptus grandis.</title>
        <authorList>
            <person name="Schmutz J."/>
            <person name="Hayes R."/>
            <person name="Myburg A."/>
            <person name="Tuskan G."/>
            <person name="Grattapaglia D."/>
            <person name="Rokhsar D.S."/>
        </authorList>
    </citation>
    <scope>NUCLEOTIDE SEQUENCE</scope>
    <source>
        <tissue evidence="3">Leaf extractions</tissue>
    </source>
</reference>
<proteinExistence type="predicted"/>
<keyword evidence="1" id="KW-0812">Transmembrane</keyword>
<name>A0A059CU46_EUCGR</name>
<evidence type="ECO:0000259" key="2">
    <source>
        <dbReference type="Pfam" id="PF13962"/>
    </source>
</evidence>
<feature type="transmembrane region" description="Helical" evidence="1">
    <location>
        <begin position="206"/>
        <end position="230"/>
    </location>
</feature>
<feature type="transmembrane region" description="Helical" evidence="1">
    <location>
        <begin position="168"/>
        <end position="186"/>
    </location>
</feature>
<dbReference type="GO" id="GO:0016020">
    <property type="term" value="C:membrane"/>
    <property type="evidence" value="ECO:0000318"/>
    <property type="project" value="GO_Central"/>
</dbReference>
<dbReference type="PANTHER" id="PTHR24177:SF365">
    <property type="entry name" value="ANKYRIN REPEAT-CONTAINING PROTEIN NPR4-LIKE ISOFORM X1"/>
    <property type="match status" value="1"/>
</dbReference>
<dbReference type="EMBL" id="KK198755">
    <property type="protein sequence ID" value="KCW81973.1"/>
    <property type="molecule type" value="Genomic_DNA"/>
</dbReference>
<dbReference type="STRING" id="71139.A0A059CU46"/>